<dbReference type="InterPro" id="IPR018392">
    <property type="entry name" value="LysM"/>
</dbReference>
<gene>
    <name evidence="4" type="ORF">BJY16_007509</name>
</gene>
<dbReference type="InterPro" id="IPR051677">
    <property type="entry name" value="AfsR-DnrI-RedD_regulator"/>
</dbReference>
<feature type="compositionally biased region" description="Low complexity" evidence="1">
    <location>
        <begin position="237"/>
        <end position="251"/>
    </location>
</feature>
<comment type="caution">
    <text evidence="4">The sequence shown here is derived from an EMBL/GenBank/DDBJ whole genome shotgun (WGS) entry which is preliminary data.</text>
</comment>
<feature type="region of interest" description="Disordered" evidence="1">
    <location>
        <begin position="109"/>
        <end position="138"/>
    </location>
</feature>
<dbReference type="Gene3D" id="3.10.350.10">
    <property type="entry name" value="LysM domain"/>
    <property type="match status" value="1"/>
</dbReference>
<dbReference type="InterPro" id="IPR036779">
    <property type="entry name" value="LysM_dom_sf"/>
</dbReference>
<protein>
    <submittedName>
        <fullName evidence="4">DNA-binding SARP family transcriptional activator/LysM repeat protein</fullName>
    </submittedName>
</protein>
<evidence type="ECO:0000256" key="1">
    <source>
        <dbReference type="SAM" id="MobiDB-lite"/>
    </source>
</evidence>
<evidence type="ECO:0000259" key="3">
    <source>
        <dbReference type="PROSITE" id="PS51782"/>
    </source>
</evidence>
<feature type="transmembrane region" description="Helical" evidence="2">
    <location>
        <begin position="46"/>
        <end position="73"/>
    </location>
</feature>
<feature type="region of interest" description="Disordered" evidence="1">
    <location>
        <begin position="306"/>
        <end position="339"/>
    </location>
</feature>
<dbReference type="Proteomes" id="UP000546162">
    <property type="component" value="Unassembled WGS sequence"/>
</dbReference>
<keyword evidence="2" id="KW-1133">Transmembrane helix</keyword>
<accession>A0A7W7H4U6</accession>
<sequence length="770" mass="79673">MRAGLMLFPILAGFPAGLVALAGSPLPSRLPTAAELDCWMGNPMQAQFLPGLLAAIAWLFWALAAIGWVRLAVRSSRRFARHLPGPAQSLAATVVGAAAVTAGYTPASAAPPAATTATATNPAPPIKQASADDPTCTVRHGDSLSKIAKQRLGDADRWPVIYKLNRGTSFPQVGGRLTDPDVIYPGWQLQLPDTATATASGNCTGKTAPKPHRPAEHDDGIATPPPTITPSHPGTVASPPAASGSDDDSGSAVTAGIAGLAMAAGFAYAGGLLWRRRRSAATSSKPATAPPAARPHPVAALTLLRRGSRPEPASRPRPALASPATAPPPAPTPVLASNPATALSGPGALGAARAALVALLTEATSGRAVVPGMTLDRLVPARPASDKIAVAADFPAALAVIDEEIIRRSRLLDENEDEPAPAEPPLLLLADVPEPTWHARLATAARLGAPLGIDVTLIGTWPSGTTLEVAADGATDAGDLAVLDSAAATELLHPAAPPATAPAPVTSTPAPQPAPARVVARVLGRPAILGPDGNPVRGLRTKALELFVYLVLNRDGAALSDIMEALWPDITLARATDRLSTCVANLRNTLRANAPGGDAKAKVEPVINTGGRYHLNPDLLDVDWWTILDAHTATTTAEDDQARLRHLRTAIDTAAGRSLADGAGYDWIGTDHERARRTLIRIHLQAATLLADTDPDGAHQLLETACGYDPMSEELARKAMQAAAGRNDPDGIRHRREQLHQALAEAGIDADTATDRFAADLLAQVGAAHR</sequence>
<keyword evidence="4" id="KW-0238">DNA-binding</keyword>
<dbReference type="PANTHER" id="PTHR35807:SF2">
    <property type="entry name" value="TRANSCRIPTIONAL ACTIVATOR DOMAIN"/>
    <property type="match status" value="1"/>
</dbReference>
<dbReference type="Gene3D" id="1.10.10.10">
    <property type="entry name" value="Winged helix-like DNA-binding domain superfamily/Winged helix DNA-binding domain"/>
    <property type="match status" value="1"/>
</dbReference>
<keyword evidence="5" id="KW-1185">Reference proteome</keyword>
<name>A0A7W7H4U6_9ACTN</name>
<dbReference type="AlphaFoldDB" id="A0A7W7H4U6"/>
<dbReference type="SMART" id="SM01043">
    <property type="entry name" value="BTAD"/>
    <property type="match status" value="1"/>
</dbReference>
<dbReference type="InterPro" id="IPR011990">
    <property type="entry name" value="TPR-like_helical_dom_sf"/>
</dbReference>
<evidence type="ECO:0000313" key="4">
    <source>
        <dbReference type="EMBL" id="MBB4744050.1"/>
    </source>
</evidence>
<feature type="transmembrane region" description="Helical" evidence="2">
    <location>
        <begin position="252"/>
        <end position="274"/>
    </location>
</feature>
<dbReference type="InterPro" id="IPR005158">
    <property type="entry name" value="BTAD"/>
</dbReference>
<dbReference type="PANTHER" id="PTHR35807">
    <property type="entry name" value="TRANSCRIPTIONAL REGULATOR REDD-RELATED"/>
    <property type="match status" value="1"/>
</dbReference>
<evidence type="ECO:0000256" key="2">
    <source>
        <dbReference type="SAM" id="Phobius"/>
    </source>
</evidence>
<organism evidence="4 5">
    <name type="scientific">Actinoplanes octamycinicus</name>
    <dbReference type="NCBI Taxonomy" id="135948"/>
    <lineage>
        <taxon>Bacteria</taxon>
        <taxon>Bacillati</taxon>
        <taxon>Actinomycetota</taxon>
        <taxon>Actinomycetes</taxon>
        <taxon>Micromonosporales</taxon>
        <taxon>Micromonosporaceae</taxon>
        <taxon>Actinoplanes</taxon>
    </lineage>
</organism>
<feature type="domain" description="LysM" evidence="3">
    <location>
        <begin position="134"/>
        <end position="191"/>
    </location>
</feature>
<dbReference type="Gene3D" id="1.25.40.10">
    <property type="entry name" value="Tetratricopeptide repeat domain"/>
    <property type="match status" value="1"/>
</dbReference>
<feature type="compositionally biased region" description="Low complexity" evidence="1">
    <location>
        <begin position="109"/>
        <end position="121"/>
    </location>
</feature>
<keyword evidence="2" id="KW-0812">Transmembrane</keyword>
<dbReference type="CDD" id="cd00118">
    <property type="entry name" value="LysM"/>
    <property type="match status" value="1"/>
</dbReference>
<dbReference type="EMBL" id="JACHNB010000001">
    <property type="protein sequence ID" value="MBB4744050.1"/>
    <property type="molecule type" value="Genomic_DNA"/>
</dbReference>
<proteinExistence type="predicted"/>
<dbReference type="GO" id="GO:0003677">
    <property type="term" value="F:DNA binding"/>
    <property type="evidence" value="ECO:0007669"/>
    <property type="project" value="UniProtKB-KW"/>
</dbReference>
<reference evidence="4 5" key="1">
    <citation type="submission" date="2020-08" db="EMBL/GenBank/DDBJ databases">
        <title>Sequencing the genomes of 1000 actinobacteria strains.</title>
        <authorList>
            <person name="Klenk H.-P."/>
        </authorList>
    </citation>
    <scope>NUCLEOTIDE SEQUENCE [LARGE SCALE GENOMIC DNA]</scope>
    <source>
        <strain evidence="4 5">DSM 45809</strain>
    </source>
</reference>
<keyword evidence="2" id="KW-0472">Membrane</keyword>
<dbReference type="PROSITE" id="PS51782">
    <property type="entry name" value="LYSM"/>
    <property type="match status" value="1"/>
</dbReference>
<dbReference type="RefSeq" id="WP_185044266.1">
    <property type="nucleotide sequence ID" value="NZ_BAABFG010000005.1"/>
</dbReference>
<evidence type="ECO:0000313" key="5">
    <source>
        <dbReference type="Proteomes" id="UP000546162"/>
    </source>
</evidence>
<dbReference type="InterPro" id="IPR036388">
    <property type="entry name" value="WH-like_DNA-bd_sf"/>
</dbReference>
<feature type="compositionally biased region" description="Polar residues" evidence="1">
    <location>
        <begin position="196"/>
        <end position="205"/>
    </location>
</feature>
<feature type="region of interest" description="Disordered" evidence="1">
    <location>
        <begin position="196"/>
        <end position="251"/>
    </location>
</feature>